<sequence>MKLQLALDRLTDNECREILEDTIEAVDWIEVGTGVIKEYGMDIVRNIRSRYPDAVIVADMKTCDAGEHEAVQAFKAGADITTVMAYSADQTITDMVDVSREYNTRVMVDLLGVTEQERIHELERLGVDLVSLHFGKDMQKSGSMDQSLFDLVKNSSMEVAVAGGINLHSLPDVLPHRPDTLIVGGAITKQKDRKKAAKQIKEAIKHYETYNTHRCT</sequence>
<protein>
    <recommendedName>
        <fullName evidence="4">3-hexulose-6-phosphate synthase</fullName>
        <ecNumber evidence="4">4.1.2.43</ecNumber>
    </recommendedName>
</protein>
<comment type="caution">
    <text evidence="9">The sequence shown here is derived from an EMBL/GenBank/DDBJ whole genome shotgun (WGS) entry which is preliminary data.</text>
</comment>
<evidence type="ECO:0000256" key="6">
    <source>
        <dbReference type="ARBA" id="ARBA00023239"/>
    </source>
</evidence>
<dbReference type="GO" id="GO:0043801">
    <property type="term" value="F:hexulose-6-phosphate synthase activity"/>
    <property type="evidence" value="ECO:0007669"/>
    <property type="project" value="UniProtKB-EC"/>
</dbReference>
<dbReference type="CDD" id="cd04726">
    <property type="entry name" value="KGPDC_HPS"/>
    <property type="match status" value="1"/>
</dbReference>
<dbReference type="InterPro" id="IPR011060">
    <property type="entry name" value="RibuloseP-bd_barrel"/>
</dbReference>
<evidence type="ECO:0000313" key="9">
    <source>
        <dbReference type="EMBL" id="MFC7319560.1"/>
    </source>
</evidence>
<keyword evidence="6 9" id="KW-0456">Lyase</keyword>
<dbReference type="SMART" id="SM00934">
    <property type="entry name" value="OMPdecase"/>
    <property type="match status" value="1"/>
</dbReference>
<evidence type="ECO:0000256" key="7">
    <source>
        <dbReference type="ARBA" id="ARBA00023277"/>
    </source>
</evidence>
<proteinExistence type="inferred from homology"/>
<reference evidence="10" key="1">
    <citation type="journal article" date="2019" name="Int. J. Syst. Evol. Microbiol.">
        <title>The Global Catalogue of Microorganisms (GCM) 10K type strain sequencing project: providing services to taxonomists for standard genome sequencing and annotation.</title>
        <authorList>
            <consortium name="The Broad Institute Genomics Platform"/>
            <consortium name="The Broad Institute Genome Sequencing Center for Infectious Disease"/>
            <person name="Wu L."/>
            <person name="Ma J."/>
        </authorList>
    </citation>
    <scope>NUCLEOTIDE SEQUENCE [LARGE SCALE GENOMIC DNA]</scope>
    <source>
        <strain evidence="10">CCUG 73951</strain>
    </source>
</reference>
<comment type="pathway">
    <text evidence="2">One-carbon metabolism; formaldehyde assimilation via RuMP pathway; D-fructose 6-phosphate from D-ribulose 5-phosphate and formaldehyde: step 1/2.</text>
</comment>
<accession>A0ABW2JYL0</accession>
<dbReference type="Proteomes" id="UP001596494">
    <property type="component" value="Unassembled WGS sequence"/>
</dbReference>
<comment type="similarity">
    <text evidence="3">Belongs to the HPS/KGPDC family. HPS subfamily.</text>
</comment>
<evidence type="ECO:0000259" key="8">
    <source>
        <dbReference type="SMART" id="SM00934"/>
    </source>
</evidence>
<dbReference type="NCBIfam" id="TIGR03128">
    <property type="entry name" value="RuMP_HxlA"/>
    <property type="match status" value="1"/>
</dbReference>
<evidence type="ECO:0000256" key="4">
    <source>
        <dbReference type="ARBA" id="ARBA00012890"/>
    </source>
</evidence>
<evidence type="ECO:0000256" key="1">
    <source>
        <dbReference type="ARBA" id="ARBA00000718"/>
    </source>
</evidence>
<dbReference type="PANTHER" id="PTHR35039">
    <property type="entry name" value="3-KETO-L-GULONATE-6-PHOSPHATE DECARBOXYLASE SGBH-RELATED"/>
    <property type="match status" value="1"/>
</dbReference>
<dbReference type="InterPro" id="IPR001754">
    <property type="entry name" value="OMPdeCOase_dom"/>
</dbReference>
<feature type="domain" description="Orotidine 5'-phosphate decarboxylase" evidence="8">
    <location>
        <begin position="2"/>
        <end position="200"/>
    </location>
</feature>
<keyword evidence="7" id="KW-0119">Carbohydrate metabolism</keyword>
<organism evidence="9 10">
    <name type="scientific">Halobacillus campisalis</name>
    <dbReference type="NCBI Taxonomy" id="435909"/>
    <lineage>
        <taxon>Bacteria</taxon>
        <taxon>Bacillati</taxon>
        <taxon>Bacillota</taxon>
        <taxon>Bacilli</taxon>
        <taxon>Bacillales</taxon>
        <taxon>Bacillaceae</taxon>
        <taxon>Halobacillus</taxon>
    </lineage>
</organism>
<dbReference type="PANTHER" id="PTHR35039:SF3">
    <property type="entry name" value="3-KETO-L-GULONATE-6-PHOSPHATE DECARBOXYLASE SGBH-RELATED"/>
    <property type="match status" value="1"/>
</dbReference>
<name>A0ABW2JYL0_9BACI</name>
<dbReference type="EMBL" id="JBHTBY010000001">
    <property type="protein sequence ID" value="MFC7319560.1"/>
    <property type="molecule type" value="Genomic_DNA"/>
</dbReference>
<dbReference type="RefSeq" id="WP_289215361.1">
    <property type="nucleotide sequence ID" value="NZ_JAPVRC010000003.1"/>
</dbReference>
<gene>
    <name evidence="9" type="primary">hxlA</name>
    <name evidence="9" type="ORF">ACFQMN_01505</name>
</gene>
<evidence type="ECO:0000313" key="10">
    <source>
        <dbReference type="Proteomes" id="UP001596494"/>
    </source>
</evidence>
<comment type="catalytic activity">
    <reaction evidence="1">
        <text>D-ribulose 5-phosphate + formaldehyde = D-arabino-hex-3-ulose 6-phosphate</text>
        <dbReference type="Rhea" id="RHEA:25201"/>
        <dbReference type="ChEBI" id="CHEBI:16842"/>
        <dbReference type="ChEBI" id="CHEBI:58121"/>
        <dbReference type="ChEBI" id="CHEBI:58542"/>
        <dbReference type="EC" id="4.1.2.43"/>
    </reaction>
</comment>
<evidence type="ECO:0000256" key="3">
    <source>
        <dbReference type="ARBA" id="ARBA00006350"/>
    </source>
</evidence>
<dbReference type="Gene3D" id="3.20.20.70">
    <property type="entry name" value="Aldolase class I"/>
    <property type="match status" value="1"/>
</dbReference>
<dbReference type="InterPro" id="IPR017553">
    <property type="entry name" value="3-hexulose-6-phosphate_synth"/>
</dbReference>
<evidence type="ECO:0000256" key="2">
    <source>
        <dbReference type="ARBA" id="ARBA00005014"/>
    </source>
</evidence>
<dbReference type="SUPFAM" id="SSF51366">
    <property type="entry name" value="Ribulose-phoshate binding barrel"/>
    <property type="match status" value="1"/>
</dbReference>
<dbReference type="InterPro" id="IPR041710">
    <property type="entry name" value="HPS/KGPDC"/>
</dbReference>
<dbReference type="InterPro" id="IPR013785">
    <property type="entry name" value="Aldolase_TIM"/>
</dbReference>
<dbReference type="Pfam" id="PF00215">
    <property type="entry name" value="OMPdecase"/>
    <property type="match status" value="1"/>
</dbReference>
<dbReference type="EC" id="4.1.2.43" evidence="4"/>
<keyword evidence="5" id="KW-0554">One-carbon metabolism</keyword>
<keyword evidence="10" id="KW-1185">Reference proteome</keyword>
<evidence type="ECO:0000256" key="5">
    <source>
        <dbReference type="ARBA" id="ARBA00022563"/>
    </source>
</evidence>